<comment type="caution">
    <text evidence="2">The sequence shown here is derived from an EMBL/GenBank/DDBJ whole genome shotgun (WGS) entry which is preliminary data.</text>
</comment>
<proteinExistence type="predicted"/>
<keyword evidence="3" id="KW-1185">Reference proteome</keyword>
<evidence type="ECO:0000313" key="2">
    <source>
        <dbReference type="EMBL" id="CAD5120350.1"/>
    </source>
</evidence>
<gene>
    <name evidence="2" type="ORF">DGYR_LOCUS8457</name>
</gene>
<accession>A0A7I8VVJ3</accession>
<evidence type="ECO:0000313" key="3">
    <source>
        <dbReference type="Proteomes" id="UP000549394"/>
    </source>
</evidence>
<feature type="compositionally biased region" description="Polar residues" evidence="1">
    <location>
        <begin position="357"/>
        <end position="370"/>
    </location>
</feature>
<dbReference type="OrthoDB" id="6287170at2759"/>
<dbReference type="PANTHER" id="PTHR39075">
    <property type="entry name" value="FI19908P1"/>
    <property type="match status" value="1"/>
</dbReference>
<evidence type="ECO:0000256" key="1">
    <source>
        <dbReference type="SAM" id="MobiDB-lite"/>
    </source>
</evidence>
<feature type="region of interest" description="Disordered" evidence="1">
    <location>
        <begin position="295"/>
        <end position="411"/>
    </location>
</feature>
<dbReference type="EMBL" id="CAJFCJ010000012">
    <property type="protein sequence ID" value="CAD5120350.1"/>
    <property type="molecule type" value="Genomic_DNA"/>
</dbReference>
<protein>
    <submittedName>
        <fullName evidence="2">DgyrCDS8924</fullName>
    </submittedName>
</protein>
<reference evidence="2 3" key="1">
    <citation type="submission" date="2020-08" db="EMBL/GenBank/DDBJ databases">
        <authorList>
            <person name="Hejnol A."/>
        </authorList>
    </citation>
    <scope>NUCLEOTIDE SEQUENCE [LARGE SCALE GENOMIC DNA]</scope>
</reference>
<sequence length="502" mass="57008">MNNYERMKYPVKNDHLGERPLTSALNPESMEPLMIDSAVNMLQMSPNIVYPTIYVSPIGVMTILLNQDLTVELTINNDVRVVNPKFKTVAFINSKRSYVSLYHPAGKIIQDASEIEMHAYWDRRAKLCAGNLIFAQGNTTYKMRDDKILTAEPQFRDLRRDPTMALLLPPNGHATSLNFNKAIQQIVKQAQYRFYRNGALSVCVNNVRVFQSARGDVSVTAWSKVIRTSPMIGSIHIETDYMTTRIDANWVINIQRGRFRISAGRKGFSVSNGVWESGFSPEKRLYTVSLDPYKRSATGKRDNKNTPEDDLEEINKSDEICTAKNRINAEKKEDTSSSVKEQEKSDTVMVAKLVGNNERTSVPKQTSINGRMSLGRGTGVTNYRRPPLTNYSSFRNRKNKYPGLGDHSKFDQLSENQDLNLRKDTQQRAKNDSGKCSKEPKWPIRSKSTSLIKNKTDDNTLEKENKVISNNSFPKLEVQMTNKIYKHENEDTDKIPNASKGS</sequence>
<dbReference type="PANTHER" id="PTHR39075:SF1">
    <property type="entry name" value="FI19908P1"/>
    <property type="match status" value="1"/>
</dbReference>
<feature type="compositionally biased region" description="Basic and acidic residues" evidence="1">
    <location>
        <begin position="425"/>
        <end position="442"/>
    </location>
</feature>
<feature type="compositionally biased region" description="Basic and acidic residues" evidence="1">
    <location>
        <begin position="299"/>
        <end position="346"/>
    </location>
</feature>
<organism evidence="2 3">
    <name type="scientific">Dimorphilus gyrociliatus</name>
    <dbReference type="NCBI Taxonomy" id="2664684"/>
    <lineage>
        <taxon>Eukaryota</taxon>
        <taxon>Metazoa</taxon>
        <taxon>Spiralia</taxon>
        <taxon>Lophotrochozoa</taxon>
        <taxon>Annelida</taxon>
        <taxon>Polychaeta</taxon>
        <taxon>Polychaeta incertae sedis</taxon>
        <taxon>Dinophilidae</taxon>
        <taxon>Dimorphilus</taxon>
    </lineage>
</organism>
<dbReference type="AlphaFoldDB" id="A0A7I8VVJ3"/>
<dbReference type="Proteomes" id="UP000549394">
    <property type="component" value="Unassembled WGS sequence"/>
</dbReference>
<name>A0A7I8VVJ3_9ANNE</name>
<feature type="region of interest" description="Disordered" evidence="1">
    <location>
        <begin position="425"/>
        <end position="462"/>
    </location>
</feature>